<protein>
    <recommendedName>
        <fullName evidence="4">Fork-head domain-containing protein</fullName>
    </recommendedName>
</protein>
<dbReference type="PROSITE" id="PS50039">
    <property type="entry name" value="FORK_HEAD_3"/>
    <property type="match status" value="1"/>
</dbReference>
<dbReference type="OMA" id="TRIIKAP"/>
<feature type="compositionally biased region" description="Polar residues" evidence="3">
    <location>
        <begin position="600"/>
        <end position="613"/>
    </location>
</feature>
<feature type="region of interest" description="Disordered" evidence="3">
    <location>
        <begin position="567"/>
        <end position="630"/>
    </location>
</feature>
<gene>
    <name evidence="5" type="ORF">WOLCODRAFT_138811</name>
</gene>
<feature type="compositionally biased region" description="Basic and acidic residues" evidence="3">
    <location>
        <begin position="588"/>
        <end position="599"/>
    </location>
</feature>
<dbReference type="GO" id="GO:0000978">
    <property type="term" value="F:RNA polymerase II cis-regulatory region sequence-specific DNA binding"/>
    <property type="evidence" value="ECO:0007669"/>
    <property type="project" value="TreeGrafter"/>
</dbReference>
<dbReference type="Pfam" id="PF00250">
    <property type="entry name" value="Forkhead"/>
    <property type="match status" value="1"/>
</dbReference>
<dbReference type="InterPro" id="IPR001766">
    <property type="entry name" value="Fork_head_dom"/>
</dbReference>
<feature type="compositionally biased region" description="Basic residues" evidence="3">
    <location>
        <begin position="577"/>
        <end position="587"/>
    </location>
</feature>
<feature type="compositionally biased region" description="Low complexity" evidence="3">
    <location>
        <begin position="91"/>
        <end position="100"/>
    </location>
</feature>
<keyword evidence="2" id="KW-0539">Nucleus</keyword>
<sequence length="819" mass="90559">MSKTRNVDESPDLTDKLLVSMGMTREDLRRHSEQMRQFLTVDVPQETQPEPEKPKKRRSRSSATRSRGKTRATSLADASTAVNTPTPPTTPVKTEPTETLLPPRRRDTMELVLEAKIRAKRERRDSSAHLRDVRRVEHSAASGPSRATTPQLACATPHHYRYYSERVVSEAPTPQPHLLGRAYSSAVPSTPQRHASLQLHGTADSRVETPVGRHIYSHLRTPDNATPASSPPRVVNMVSSPGPMRPGPPDDDDDPLPYTLPPGPYSSEKPEFAYAGLIGQAILSSPQHRLTLQDIYEWITTVYPYYKRGEQTWMNSIRHCLSTMAVFRKVPRGRAEGKSLWAVFDQDVECFEGGGFRKHLCADMVKIDEAKRNNKPPGRRRRNANDDTDERTSKKRKKNQDRGVDAPTGTPMPPVLPAPVMPPFFPPYHPNHHHQPYFQSYSQPLPAEVIFPPLPFSSNYHRLKAVSLAAEMEPSSSQDVENDEDARGRNRSSKLLMPSSDPPDLTPNCSSSSSPPLSSQASLPDARYSTSPPPSHYTSEFSEFVDTGDEDGSDWLREPSVEALAPSATLLYVTPPKTKKSKGKGKAGKRDAGKQKESDIQTLPQLDSPTLHSRPSAAKRRGDATPLLPSLDQFLAGPCTPPRRPCTPPRRPVPSGDLLLSPTRTPISHAGLHMSPSPSLAYYKSHLDPPPAAVFHPAAPLLSLPYSPKTPPPVSYPADVKTPSRKEGSASRFGSASRKDNSPFAITPLSSRYSFFSGFFGSPLRTPTRNYDPHDPKSLLDDEISRQNLQTSPGLFGRSRGLLYESPTTSSPGSWGRYY</sequence>
<dbReference type="GO" id="GO:0005634">
    <property type="term" value="C:nucleus"/>
    <property type="evidence" value="ECO:0007669"/>
    <property type="project" value="UniProtKB-SubCell"/>
</dbReference>
<dbReference type="STRING" id="742152.A0A2H3JPT5"/>
<feature type="domain" description="Fork-head" evidence="4">
    <location>
        <begin position="269"/>
        <end position="358"/>
    </location>
</feature>
<dbReference type="PANTHER" id="PTHR11829">
    <property type="entry name" value="FORKHEAD BOX PROTEIN"/>
    <property type="match status" value="1"/>
</dbReference>
<feature type="region of interest" description="Disordered" evidence="3">
    <location>
        <begin position="219"/>
        <end position="260"/>
    </location>
</feature>
<dbReference type="Proteomes" id="UP000218811">
    <property type="component" value="Unassembled WGS sequence"/>
</dbReference>
<feature type="compositionally biased region" description="Basic residues" evidence="3">
    <location>
        <begin position="373"/>
        <end position="382"/>
    </location>
</feature>
<dbReference type="Gene3D" id="1.10.10.10">
    <property type="entry name" value="Winged helix-like DNA-binding domain superfamily/Winged helix DNA-binding domain"/>
    <property type="match status" value="1"/>
</dbReference>
<evidence type="ECO:0000313" key="5">
    <source>
        <dbReference type="EMBL" id="PCH44182.1"/>
    </source>
</evidence>
<evidence type="ECO:0000313" key="6">
    <source>
        <dbReference type="Proteomes" id="UP000218811"/>
    </source>
</evidence>
<dbReference type="SMART" id="SM00339">
    <property type="entry name" value="FH"/>
    <property type="match status" value="1"/>
</dbReference>
<dbReference type="InterPro" id="IPR036388">
    <property type="entry name" value="WH-like_DNA-bd_sf"/>
</dbReference>
<name>A0A2H3JPT5_WOLCO</name>
<dbReference type="OrthoDB" id="5954824at2759"/>
<feature type="compositionally biased region" description="Basic residues" evidence="3">
    <location>
        <begin position="54"/>
        <end position="70"/>
    </location>
</feature>
<dbReference type="PANTHER" id="PTHR11829:SF343">
    <property type="entry name" value="FORK-HEAD DOMAIN-CONTAINING PROTEIN"/>
    <property type="match status" value="1"/>
</dbReference>
<reference evidence="5 6" key="1">
    <citation type="journal article" date="2012" name="Science">
        <title>The Paleozoic origin of enzymatic lignin decomposition reconstructed from 31 fungal genomes.</title>
        <authorList>
            <person name="Floudas D."/>
            <person name="Binder M."/>
            <person name="Riley R."/>
            <person name="Barry K."/>
            <person name="Blanchette R.A."/>
            <person name="Henrissat B."/>
            <person name="Martinez A.T."/>
            <person name="Otillar R."/>
            <person name="Spatafora J.W."/>
            <person name="Yadav J.S."/>
            <person name="Aerts A."/>
            <person name="Benoit I."/>
            <person name="Boyd A."/>
            <person name="Carlson A."/>
            <person name="Copeland A."/>
            <person name="Coutinho P.M."/>
            <person name="de Vries R.P."/>
            <person name="Ferreira P."/>
            <person name="Findley K."/>
            <person name="Foster B."/>
            <person name="Gaskell J."/>
            <person name="Glotzer D."/>
            <person name="Gorecki P."/>
            <person name="Heitman J."/>
            <person name="Hesse C."/>
            <person name="Hori C."/>
            <person name="Igarashi K."/>
            <person name="Jurgens J.A."/>
            <person name="Kallen N."/>
            <person name="Kersten P."/>
            <person name="Kohler A."/>
            <person name="Kuees U."/>
            <person name="Kumar T.K.A."/>
            <person name="Kuo A."/>
            <person name="LaButti K."/>
            <person name="Larrondo L.F."/>
            <person name="Lindquist E."/>
            <person name="Ling A."/>
            <person name="Lombard V."/>
            <person name="Lucas S."/>
            <person name="Lundell T."/>
            <person name="Martin R."/>
            <person name="McLaughlin D.J."/>
            <person name="Morgenstern I."/>
            <person name="Morin E."/>
            <person name="Murat C."/>
            <person name="Nagy L.G."/>
            <person name="Nolan M."/>
            <person name="Ohm R.A."/>
            <person name="Patyshakuliyeva A."/>
            <person name="Rokas A."/>
            <person name="Ruiz-Duenas F.J."/>
            <person name="Sabat G."/>
            <person name="Salamov A."/>
            <person name="Samejima M."/>
            <person name="Schmutz J."/>
            <person name="Slot J.C."/>
            <person name="St John F."/>
            <person name="Stenlid J."/>
            <person name="Sun H."/>
            <person name="Sun S."/>
            <person name="Syed K."/>
            <person name="Tsang A."/>
            <person name="Wiebenga A."/>
            <person name="Young D."/>
            <person name="Pisabarro A."/>
            <person name="Eastwood D.C."/>
            <person name="Martin F."/>
            <person name="Cullen D."/>
            <person name="Grigoriev I.V."/>
            <person name="Hibbett D.S."/>
        </authorList>
    </citation>
    <scope>NUCLEOTIDE SEQUENCE [LARGE SCALE GENOMIC DNA]</scope>
    <source>
        <strain evidence="5 6">MD-104</strain>
    </source>
</reference>
<keyword evidence="6" id="KW-1185">Reference proteome</keyword>
<feature type="region of interest" description="Disordered" evidence="3">
    <location>
        <begin position="120"/>
        <end position="153"/>
    </location>
</feature>
<evidence type="ECO:0000256" key="3">
    <source>
        <dbReference type="SAM" id="MobiDB-lite"/>
    </source>
</evidence>
<feature type="DNA-binding region" description="Fork-head" evidence="2">
    <location>
        <begin position="269"/>
        <end position="358"/>
    </location>
</feature>
<organism evidence="5 6">
    <name type="scientific">Wolfiporia cocos (strain MD-104)</name>
    <name type="common">Brown rot fungus</name>
    <dbReference type="NCBI Taxonomy" id="742152"/>
    <lineage>
        <taxon>Eukaryota</taxon>
        <taxon>Fungi</taxon>
        <taxon>Dikarya</taxon>
        <taxon>Basidiomycota</taxon>
        <taxon>Agaricomycotina</taxon>
        <taxon>Agaricomycetes</taxon>
        <taxon>Polyporales</taxon>
        <taxon>Phaeolaceae</taxon>
        <taxon>Wolfiporia</taxon>
    </lineage>
</organism>
<dbReference type="GO" id="GO:0000981">
    <property type="term" value="F:DNA-binding transcription factor activity, RNA polymerase II-specific"/>
    <property type="evidence" value="ECO:0007669"/>
    <property type="project" value="TreeGrafter"/>
</dbReference>
<dbReference type="InterPro" id="IPR050211">
    <property type="entry name" value="FOX_domain-containing"/>
</dbReference>
<feature type="compositionally biased region" description="Low complexity" evidence="3">
    <location>
        <begin position="510"/>
        <end position="530"/>
    </location>
</feature>
<dbReference type="PRINTS" id="PR00053">
    <property type="entry name" value="FORKHEAD"/>
</dbReference>
<feature type="compositionally biased region" description="Basic and acidic residues" evidence="3">
    <location>
        <begin position="120"/>
        <end position="138"/>
    </location>
</feature>
<feature type="compositionally biased region" description="Basic and acidic residues" evidence="3">
    <location>
        <begin position="24"/>
        <end position="34"/>
    </location>
</feature>
<feature type="region of interest" description="Disordered" evidence="3">
    <location>
        <begin position="790"/>
        <end position="819"/>
    </location>
</feature>
<feature type="region of interest" description="Disordered" evidence="3">
    <location>
        <begin position="371"/>
        <end position="418"/>
    </location>
</feature>
<feature type="region of interest" description="Disordered" evidence="3">
    <location>
        <begin position="471"/>
        <end position="555"/>
    </location>
</feature>
<comment type="subcellular location">
    <subcellularLocation>
        <location evidence="2">Nucleus</location>
    </subcellularLocation>
</comment>
<keyword evidence="1 2" id="KW-0238">DNA-binding</keyword>
<dbReference type="InterPro" id="IPR036390">
    <property type="entry name" value="WH_DNA-bd_sf"/>
</dbReference>
<dbReference type="EMBL" id="KB468157">
    <property type="protein sequence ID" value="PCH44182.1"/>
    <property type="molecule type" value="Genomic_DNA"/>
</dbReference>
<feature type="region of interest" description="Disordered" evidence="3">
    <location>
        <begin position="1"/>
        <end position="100"/>
    </location>
</feature>
<proteinExistence type="predicted"/>
<evidence type="ECO:0000256" key="2">
    <source>
        <dbReference type="PROSITE-ProRule" id="PRU00089"/>
    </source>
</evidence>
<evidence type="ECO:0000256" key="1">
    <source>
        <dbReference type="ARBA" id="ARBA00023125"/>
    </source>
</evidence>
<dbReference type="AlphaFoldDB" id="A0A2H3JPT5"/>
<dbReference type="SUPFAM" id="SSF46785">
    <property type="entry name" value="Winged helix' DNA-binding domain"/>
    <property type="match status" value="1"/>
</dbReference>
<evidence type="ECO:0000259" key="4">
    <source>
        <dbReference type="PROSITE" id="PS50039"/>
    </source>
</evidence>
<feature type="region of interest" description="Disordered" evidence="3">
    <location>
        <begin position="711"/>
        <end position="741"/>
    </location>
</feature>
<accession>A0A2H3JPT5</accession>